<dbReference type="EMBL" id="CAMGYJ010000003">
    <property type="protein sequence ID" value="CAI0396364.1"/>
    <property type="molecule type" value="Genomic_DNA"/>
</dbReference>
<dbReference type="Proteomes" id="UP001154282">
    <property type="component" value="Unassembled WGS sequence"/>
</dbReference>
<organism evidence="2 3">
    <name type="scientific">Linum tenue</name>
    <dbReference type="NCBI Taxonomy" id="586396"/>
    <lineage>
        <taxon>Eukaryota</taxon>
        <taxon>Viridiplantae</taxon>
        <taxon>Streptophyta</taxon>
        <taxon>Embryophyta</taxon>
        <taxon>Tracheophyta</taxon>
        <taxon>Spermatophyta</taxon>
        <taxon>Magnoliopsida</taxon>
        <taxon>eudicotyledons</taxon>
        <taxon>Gunneridae</taxon>
        <taxon>Pentapetalae</taxon>
        <taxon>rosids</taxon>
        <taxon>fabids</taxon>
        <taxon>Malpighiales</taxon>
        <taxon>Linaceae</taxon>
        <taxon>Linum</taxon>
    </lineage>
</organism>
<comment type="caution">
    <text evidence="2">The sequence shown here is derived from an EMBL/GenBank/DDBJ whole genome shotgun (WGS) entry which is preliminary data.</text>
</comment>
<feature type="region of interest" description="Disordered" evidence="1">
    <location>
        <begin position="30"/>
        <end position="106"/>
    </location>
</feature>
<dbReference type="PANTHER" id="PTHR33696:SF1">
    <property type="entry name" value="T22J18.15"/>
    <property type="match status" value="1"/>
</dbReference>
<proteinExistence type="predicted"/>
<evidence type="ECO:0000313" key="2">
    <source>
        <dbReference type="EMBL" id="CAI0396364.1"/>
    </source>
</evidence>
<reference evidence="2" key="1">
    <citation type="submission" date="2022-08" db="EMBL/GenBank/DDBJ databases">
        <authorList>
            <person name="Gutierrez-Valencia J."/>
        </authorList>
    </citation>
    <scope>NUCLEOTIDE SEQUENCE</scope>
</reference>
<protein>
    <submittedName>
        <fullName evidence="2">Uncharacterized protein</fullName>
    </submittedName>
</protein>
<gene>
    <name evidence="2" type="ORF">LITE_LOCUS9088</name>
</gene>
<dbReference type="PANTHER" id="PTHR33696">
    <property type="entry name" value="T22J18.15-RELATED"/>
    <property type="match status" value="1"/>
</dbReference>
<name>A0AAV0IGU5_9ROSI</name>
<keyword evidence="3" id="KW-1185">Reference proteome</keyword>
<evidence type="ECO:0000256" key="1">
    <source>
        <dbReference type="SAM" id="MobiDB-lite"/>
    </source>
</evidence>
<evidence type="ECO:0000313" key="3">
    <source>
        <dbReference type="Proteomes" id="UP001154282"/>
    </source>
</evidence>
<accession>A0AAV0IGU5</accession>
<sequence length="211" mass="22775">MDSSSPSSFSSSSPTEQSTFYDAVFPVAKSRRTPSFSSSSSSSSSLNDDSPSLPATPLNYPSGGVPFSWEKLPGIPKKPDSPSLKNPSQKVLPLPPPITPTAASRRFNFEESGRVRRASTFSTSSSRFVVPRDPFFAALVECSKGDGSFSDDQELLSGGERAKVGRSISDRFGFVGMYASCKRTCAVSESIVYMPRSSPGRPSYDLLSRRR</sequence>
<feature type="compositionally biased region" description="Low complexity" evidence="1">
    <location>
        <begin position="33"/>
        <end position="53"/>
    </location>
</feature>
<dbReference type="AlphaFoldDB" id="A0AAV0IGU5"/>